<name>A0A4Y2GPL6_ARAVE</name>
<keyword evidence="3" id="KW-1185">Reference proteome</keyword>
<reference evidence="2 3" key="1">
    <citation type="journal article" date="2019" name="Sci. Rep.">
        <title>Orb-weaving spider Araneus ventricosus genome elucidates the spidroin gene catalogue.</title>
        <authorList>
            <person name="Kono N."/>
            <person name="Nakamura H."/>
            <person name="Ohtoshi R."/>
            <person name="Moran D.A.P."/>
            <person name="Shinohara A."/>
            <person name="Yoshida Y."/>
            <person name="Fujiwara M."/>
            <person name="Mori M."/>
            <person name="Tomita M."/>
            <person name="Arakawa K."/>
        </authorList>
    </citation>
    <scope>NUCLEOTIDE SEQUENCE [LARGE SCALE GENOMIC DNA]</scope>
</reference>
<feature type="signal peptide" evidence="1">
    <location>
        <begin position="1"/>
        <end position="26"/>
    </location>
</feature>
<evidence type="ECO:0000256" key="1">
    <source>
        <dbReference type="SAM" id="SignalP"/>
    </source>
</evidence>
<gene>
    <name evidence="2" type="ORF">AVEN_76244_1</name>
</gene>
<keyword evidence="1" id="KW-0732">Signal</keyword>
<protein>
    <submittedName>
        <fullName evidence="2">Uncharacterized protein</fullName>
    </submittedName>
</protein>
<accession>A0A4Y2GPL6</accession>
<dbReference type="EMBL" id="BGPR01001472">
    <property type="protein sequence ID" value="GBM54736.1"/>
    <property type="molecule type" value="Genomic_DNA"/>
</dbReference>
<comment type="caution">
    <text evidence="2">The sequence shown here is derived from an EMBL/GenBank/DDBJ whole genome shotgun (WGS) entry which is preliminary data.</text>
</comment>
<feature type="chain" id="PRO_5021244102" evidence="1">
    <location>
        <begin position="27"/>
        <end position="101"/>
    </location>
</feature>
<organism evidence="2 3">
    <name type="scientific">Araneus ventricosus</name>
    <name type="common">Orbweaver spider</name>
    <name type="synonym">Epeira ventricosa</name>
    <dbReference type="NCBI Taxonomy" id="182803"/>
    <lineage>
        <taxon>Eukaryota</taxon>
        <taxon>Metazoa</taxon>
        <taxon>Ecdysozoa</taxon>
        <taxon>Arthropoda</taxon>
        <taxon>Chelicerata</taxon>
        <taxon>Arachnida</taxon>
        <taxon>Araneae</taxon>
        <taxon>Araneomorphae</taxon>
        <taxon>Entelegynae</taxon>
        <taxon>Araneoidea</taxon>
        <taxon>Araneidae</taxon>
        <taxon>Araneus</taxon>
    </lineage>
</organism>
<dbReference type="AlphaFoldDB" id="A0A4Y2GPL6"/>
<sequence>MKQWGILYWKRLSLVILTAFLKQHEGYFRMELVILNLDQMMRTTPELAPPTPSFQRENFWAPMYDLTCNRPITLRIFSRLGFEPGSLRLQCRDLTTRSPRP</sequence>
<dbReference type="Proteomes" id="UP000499080">
    <property type="component" value="Unassembled WGS sequence"/>
</dbReference>
<proteinExistence type="predicted"/>
<evidence type="ECO:0000313" key="3">
    <source>
        <dbReference type="Proteomes" id="UP000499080"/>
    </source>
</evidence>
<evidence type="ECO:0000313" key="2">
    <source>
        <dbReference type="EMBL" id="GBM54736.1"/>
    </source>
</evidence>